<dbReference type="GO" id="GO:0009073">
    <property type="term" value="P:aromatic amino acid family biosynthetic process"/>
    <property type="evidence" value="ECO:0007669"/>
    <property type="project" value="UniProtKB-UniRule"/>
</dbReference>
<name>A0A941HP45_9CLOT</name>
<evidence type="ECO:0000313" key="4">
    <source>
        <dbReference type="EMBL" id="MBR0574934.1"/>
    </source>
</evidence>
<protein>
    <recommendedName>
        <fullName evidence="1 3">chorismate mutase</fullName>
        <ecNumber evidence="1 3">5.4.99.5</ecNumber>
    </recommendedName>
</protein>
<dbReference type="PROSITE" id="PS51167">
    <property type="entry name" value="CHORISMATE_MUT_1"/>
    <property type="match status" value="1"/>
</dbReference>
<keyword evidence="2 3" id="KW-0057">Aromatic amino acid biosynthesis</keyword>
<sequence>MIALRGATTVTVDTPEAIEEATLELMDQLMAVNTLQKDKMISILFSVTADVKSAYPGKFLRTQRGMGDVPLLHFQEMHVEGSLQRCIRVMIHYQEEKNPIHVYLREAKILRPDLSRDSR</sequence>
<dbReference type="InterPro" id="IPR035959">
    <property type="entry name" value="RutC-like_sf"/>
</dbReference>
<dbReference type="AlphaFoldDB" id="A0A941HP45"/>
<keyword evidence="5" id="KW-1185">Reference proteome</keyword>
<evidence type="ECO:0000313" key="5">
    <source>
        <dbReference type="Proteomes" id="UP000675379"/>
    </source>
</evidence>
<dbReference type="PIRSF" id="PIRSF005965">
    <property type="entry name" value="Chor_mut_AroH"/>
    <property type="match status" value="1"/>
</dbReference>
<keyword evidence="2 3" id="KW-0028">Amino-acid biosynthesis</keyword>
<comment type="caution">
    <text evidence="4">The sequence shown here is derived from an EMBL/GenBank/DDBJ whole genome shotgun (WGS) entry which is preliminary data.</text>
</comment>
<dbReference type="EMBL" id="JAGSCS010000001">
    <property type="protein sequence ID" value="MBR0574934.1"/>
    <property type="molecule type" value="Genomic_DNA"/>
</dbReference>
<comment type="catalytic activity">
    <reaction evidence="3">
        <text>chorismate = prephenate</text>
        <dbReference type="Rhea" id="RHEA:13897"/>
        <dbReference type="ChEBI" id="CHEBI:29748"/>
        <dbReference type="ChEBI" id="CHEBI:29934"/>
        <dbReference type="EC" id="5.4.99.5"/>
    </reaction>
</comment>
<evidence type="ECO:0000256" key="3">
    <source>
        <dbReference type="PROSITE-ProRule" id="PRU00514"/>
    </source>
</evidence>
<keyword evidence="3 4" id="KW-0413">Isomerase</keyword>
<dbReference type="GO" id="GO:0004106">
    <property type="term" value="F:chorismate mutase activity"/>
    <property type="evidence" value="ECO:0007669"/>
    <property type="project" value="UniProtKB-UniRule"/>
</dbReference>
<dbReference type="Pfam" id="PF07736">
    <property type="entry name" value="CM_1"/>
    <property type="match status" value="1"/>
</dbReference>
<gene>
    <name evidence="4" type="primary">aroH</name>
    <name evidence="4" type="ORF">KCG48_01135</name>
</gene>
<dbReference type="PANTHER" id="PTHR21164">
    <property type="entry name" value="CHORISMATE MUTASE"/>
    <property type="match status" value="1"/>
</dbReference>
<dbReference type="PANTHER" id="PTHR21164:SF0">
    <property type="entry name" value="CHORISMATE MUTASE AROH"/>
    <property type="match status" value="1"/>
</dbReference>
<dbReference type="EC" id="5.4.99.5" evidence="1 3"/>
<proteinExistence type="predicted"/>
<dbReference type="GO" id="GO:0046417">
    <property type="term" value="P:chorismate metabolic process"/>
    <property type="evidence" value="ECO:0007669"/>
    <property type="project" value="TreeGrafter"/>
</dbReference>
<organism evidence="4 5">
    <name type="scientific">Proteiniclasticum sediminis</name>
    <dbReference type="NCBI Taxonomy" id="2804028"/>
    <lineage>
        <taxon>Bacteria</taxon>
        <taxon>Bacillati</taxon>
        <taxon>Bacillota</taxon>
        <taxon>Clostridia</taxon>
        <taxon>Eubacteriales</taxon>
        <taxon>Clostridiaceae</taxon>
        <taxon>Proteiniclasticum</taxon>
    </lineage>
</organism>
<dbReference type="Gene3D" id="3.30.1330.40">
    <property type="entry name" value="RutC-like"/>
    <property type="match status" value="1"/>
</dbReference>
<dbReference type="Proteomes" id="UP000675379">
    <property type="component" value="Unassembled WGS sequence"/>
</dbReference>
<accession>A0A941HP45</accession>
<feature type="binding site" evidence="2">
    <location>
        <position position="5"/>
    </location>
    <ligand>
        <name>prephenate</name>
        <dbReference type="ChEBI" id="CHEBI:29934"/>
    </ligand>
</feature>
<dbReference type="CDD" id="cd02185">
    <property type="entry name" value="AroH"/>
    <property type="match status" value="1"/>
</dbReference>
<feature type="binding site" evidence="2">
    <location>
        <position position="88"/>
    </location>
    <ligand>
        <name>prephenate</name>
        <dbReference type="ChEBI" id="CHEBI:29934"/>
    </ligand>
</feature>
<dbReference type="InterPro" id="IPR008243">
    <property type="entry name" value="Chorismate_mutase_AroH"/>
</dbReference>
<dbReference type="RefSeq" id="WP_211799445.1">
    <property type="nucleotide sequence ID" value="NZ_JAGSCS010000001.1"/>
</dbReference>
<feature type="binding site" evidence="2">
    <location>
        <position position="103"/>
    </location>
    <ligand>
        <name>prephenate</name>
        <dbReference type="ChEBI" id="CHEBI:29934"/>
    </ligand>
</feature>
<evidence type="ECO:0000256" key="1">
    <source>
        <dbReference type="NCBIfam" id="TIGR01796"/>
    </source>
</evidence>
<dbReference type="SUPFAM" id="SSF55298">
    <property type="entry name" value="YjgF-like"/>
    <property type="match status" value="1"/>
</dbReference>
<evidence type="ECO:0000256" key="2">
    <source>
        <dbReference type="PIRSR" id="PIRSR005965-1"/>
    </source>
</evidence>
<dbReference type="NCBIfam" id="TIGR01796">
    <property type="entry name" value="CM_mono_aroH"/>
    <property type="match status" value="1"/>
</dbReference>
<reference evidence="4" key="1">
    <citation type="submission" date="2021-04" db="EMBL/GenBank/DDBJ databases">
        <title>Proteiniclasticum sedimins sp. nov., an obligate anaerobic bacterium isolated from anaerobic sludge.</title>
        <authorList>
            <person name="Liu J."/>
        </authorList>
    </citation>
    <scope>NUCLEOTIDE SEQUENCE</scope>
    <source>
        <strain evidence="4">BAD-10</strain>
    </source>
</reference>
<dbReference type="GO" id="GO:0008652">
    <property type="term" value="P:amino acid biosynthetic process"/>
    <property type="evidence" value="ECO:0007669"/>
    <property type="project" value="UniProtKB-UniRule"/>
</dbReference>